<dbReference type="PANTHER" id="PTHR46832">
    <property type="entry name" value="5'-METHYLTHIOADENOSINE/S-ADENOSYLHOMOCYSTEINE NUCLEOSIDASE"/>
    <property type="match status" value="1"/>
</dbReference>
<evidence type="ECO:0000313" key="8">
    <source>
        <dbReference type="Proteomes" id="UP001529340"/>
    </source>
</evidence>
<dbReference type="CDD" id="cd09008">
    <property type="entry name" value="MTAN"/>
    <property type="match status" value="1"/>
</dbReference>
<evidence type="ECO:0000313" key="7">
    <source>
        <dbReference type="EMBL" id="MDM8156954.1"/>
    </source>
</evidence>
<dbReference type="RefSeq" id="WP_289607417.1">
    <property type="nucleotide sequence ID" value="NZ_JAUDCG010000015.1"/>
</dbReference>
<reference evidence="7" key="2">
    <citation type="submission" date="2023-06" db="EMBL/GenBank/DDBJ databases">
        <authorList>
            <person name="Zeman M."/>
            <person name="Kubasova T."/>
            <person name="Jahodarova E."/>
            <person name="Nykrynova M."/>
            <person name="Rychlik I."/>
        </authorList>
    </citation>
    <scope>NUCLEOTIDE SEQUENCE</scope>
    <source>
        <strain evidence="7">ET39</strain>
    </source>
</reference>
<keyword evidence="8" id="KW-1185">Reference proteome</keyword>
<dbReference type="SUPFAM" id="SSF53167">
    <property type="entry name" value="Purine and uridine phosphorylases"/>
    <property type="match status" value="1"/>
</dbReference>
<evidence type="ECO:0000256" key="1">
    <source>
        <dbReference type="ARBA" id="ARBA00004945"/>
    </source>
</evidence>
<dbReference type="NCBIfam" id="TIGR01704">
    <property type="entry name" value="MTA_SAH-Nsdase"/>
    <property type="match status" value="1"/>
</dbReference>
<dbReference type="Pfam" id="PF01048">
    <property type="entry name" value="PNP_UDP_1"/>
    <property type="match status" value="1"/>
</dbReference>
<evidence type="ECO:0000256" key="2">
    <source>
        <dbReference type="ARBA" id="ARBA00011974"/>
    </source>
</evidence>
<comment type="caution">
    <text evidence="7">The sequence shown here is derived from an EMBL/GenBank/DDBJ whole genome shotgun (WGS) entry which is preliminary data.</text>
</comment>
<keyword evidence="7" id="KW-0326">Glycosidase</keyword>
<organism evidence="7 8">
    <name type="scientific">Amedibacillus dolichus</name>
    <dbReference type="NCBI Taxonomy" id="31971"/>
    <lineage>
        <taxon>Bacteria</taxon>
        <taxon>Bacillati</taxon>
        <taxon>Bacillota</taxon>
        <taxon>Erysipelotrichia</taxon>
        <taxon>Erysipelotrichales</taxon>
        <taxon>Erysipelotrichaceae</taxon>
        <taxon>Amedibacillus</taxon>
    </lineage>
</organism>
<accession>A0ABT7UBI0</accession>
<dbReference type="NCBIfam" id="NF004079">
    <property type="entry name" value="PRK05584.1"/>
    <property type="match status" value="1"/>
</dbReference>
<dbReference type="EMBL" id="JAUDCG010000015">
    <property type="protein sequence ID" value="MDM8156954.1"/>
    <property type="molecule type" value="Genomic_DNA"/>
</dbReference>
<keyword evidence="3" id="KW-0028">Amino-acid biosynthesis</keyword>
<dbReference type="Proteomes" id="UP001529340">
    <property type="component" value="Unassembled WGS sequence"/>
</dbReference>
<dbReference type="InterPro" id="IPR010049">
    <property type="entry name" value="MTA_SAH_Nsdase"/>
</dbReference>
<name>A0ABT7UBI0_9FIRM</name>
<keyword evidence="4 7" id="KW-0378">Hydrolase</keyword>
<comment type="pathway">
    <text evidence="1">Amino-acid biosynthesis; L-methionine biosynthesis via salvage pathway; S-methyl-5-thio-alpha-D-ribose 1-phosphate from S-methyl-5'-thioadenosine (hydrolase route): step 1/2.</text>
</comment>
<reference evidence="7" key="1">
    <citation type="submission" date="2023-06" db="EMBL/GenBank/DDBJ databases">
        <title>Identification and characterization of horizontal gene transfer across gut microbiota members of farm animals based on homology search.</title>
        <authorList>
            <person name="Schwarzerova J."/>
            <person name="Nykrynova M."/>
            <person name="Jureckova K."/>
            <person name="Cejkova D."/>
            <person name="Rychlik I."/>
        </authorList>
    </citation>
    <scope>NUCLEOTIDE SEQUENCE</scope>
    <source>
        <strain evidence="7">ET39</strain>
    </source>
</reference>
<evidence type="ECO:0000256" key="4">
    <source>
        <dbReference type="ARBA" id="ARBA00022801"/>
    </source>
</evidence>
<dbReference type="InterPro" id="IPR000845">
    <property type="entry name" value="Nucleoside_phosphorylase_d"/>
</dbReference>
<dbReference type="InterPro" id="IPR035994">
    <property type="entry name" value="Nucleoside_phosphorylase_sf"/>
</dbReference>
<dbReference type="Gene3D" id="3.40.50.1580">
    <property type="entry name" value="Nucleoside phosphorylase domain"/>
    <property type="match status" value="1"/>
</dbReference>
<dbReference type="EC" id="3.2.2.9" evidence="2"/>
<evidence type="ECO:0000256" key="5">
    <source>
        <dbReference type="ARBA" id="ARBA00023167"/>
    </source>
</evidence>
<evidence type="ECO:0000256" key="3">
    <source>
        <dbReference type="ARBA" id="ARBA00022605"/>
    </source>
</evidence>
<evidence type="ECO:0000259" key="6">
    <source>
        <dbReference type="Pfam" id="PF01048"/>
    </source>
</evidence>
<dbReference type="PANTHER" id="PTHR46832:SF1">
    <property type="entry name" value="5'-METHYLTHIOADENOSINE_S-ADENOSYLHOMOCYSTEINE NUCLEOSIDASE"/>
    <property type="match status" value="1"/>
</dbReference>
<sequence length="231" mass="24935">MILIVAAMEEEVAAIRACLSDTKEERYAGIPFVHGQLKGREVLLMKSGVGKVAAALTTTVAMEHYPIEALLNVGTAGGLARSVDVGDLIIGSAIVQYDYDTSALDGPSGKGLWFSADEAFVARAQQVSESLGVPTHQGLIASGDRFVDHSMATKLIEEYPQAVCAEMEAGAIAQICTHYQIPFVILRSLSDVAWKQENALDFETYKELASRRSAQLCERFVEALAEVHTSE</sequence>
<proteinExistence type="predicted"/>
<protein>
    <recommendedName>
        <fullName evidence="2">adenosylhomocysteine nucleosidase</fullName>
        <ecNumber evidence="2">3.2.2.9</ecNumber>
    </recommendedName>
</protein>
<keyword evidence="5" id="KW-0486">Methionine biosynthesis</keyword>
<dbReference type="GO" id="GO:0008782">
    <property type="term" value="F:adenosylhomocysteine nucleosidase activity"/>
    <property type="evidence" value="ECO:0007669"/>
    <property type="project" value="UniProtKB-EC"/>
</dbReference>
<gene>
    <name evidence="7" type="ORF">QUV96_04800</name>
</gene>
<feature type="domain" description="Nucleoside phosphorylase" evidence="6">
    <location>
        <begin position="2"/>
        <end position="222"/>
    </location>
</feature>